<accession>A0ACA9QX16</accession>
<feature type="non-terminal residue" evidence="1">
    <location>
        <position position="1"/>
    </location>
</feature>
<dbReference type="Proteomes" id="UP000789920">
    <property type="component" value="Unassembled WGS sequence"/>
</dbReference>
<proteinExistence type="predicted"/>
<gene>
    <name evidence="1" type="ORF">RPERSI_LOCUS16047</name>
</gene>
<protein>
    <submittedName>
        <fullName evidence="1">36160_t:CDS:1</fullName>
    </submittedName>
</protein>
<name>A0ACA9QX16_9GLOM</name>
<evidence type="ECO:0000313" key="2">
    <source>
        <dbReference type="Proteomes" id="UP000789920"/>
    </source>
</evidence>
<dbReference type="EMBL" id="CAJVQC010039229">
    <property type="protein sequence ID" value="CAG8768015.1"/>
    <property type="molecule type" value="Genomic_DNA"/>
</dbReference>
<reference evidence="1" key="1">
    <citation type="submission" date="2021-06" db="EMBL/GenBank/DDBJ databases">
        <authorList>
            <person name="Kallberg Y."/>
            <person name="Tangrot J."/>
            <person name="Rosling A."/>
        </authorList>
    </citation>
    <scope>NUCLEOTIDE SEQUENCE</scope>
    <source>
        <strain evidence="1">MA461A</strain>
    </source>
</reference>
<feature type="non-terminal residue" evidence="1">
    <location>
        <position position="52"/>
    </location>
</feature>
<organism evidence="1 2">
    <name type="scientific">Racocetra persica</name>
    <dbReference type="NCBI Taxonomy" id="160502"/>
    <lineage>
        <taxon>Eukaryota</taxon>
        <taxon>Fungi</taxon>
        <taxon>Fungi incertae sedis</taxon>
        <taxon>Mucoromycota</taxon>
        <taxon>Glomeromycotina</taxon>
        <taxon>Glomeromycetes</taxon>
        <taxon>Diversisporales</taxon>
        <taxon>Gigasporaceae</taxon>
        <taxon>Racocetra</taxon>
    </lineage>
</organism>
<comment type="caution">
    <text evidence="1">The sequence shown here is derived from an EMBL/GenBank/DDBJ whole genome shotgun (WGS) entry which is preliminary data.</text>
</comment>
<keyword evidence="2" id="KW-1185">Reference proteome</keyword>
<evidence type="ECO:0000313" key="1">
    <source>
        <dbReference type="EMBL" id="CAG8768015.1"/>
    </source>
</evidence>
<sequence length="52" mass="6127">ELQYDHDVQEFENLPFKIKIETIEGEDNSARLFFLNNQDKEDNIPEGIICVD</sequence>